<dbReference type="PROSITE" id="PS51384">
    <property type="entry name" value="FAD_FR"/>
    <property type="match status" value="1"/>
</dbReference>
<dbReference type="Gene3D" id="3.40.50.80">
    <property type="entry name" value="Nucleotide-binding domain of ferredoxin-NADP reductase (FNR) module"/>
    <property type="match status" value="1"/>
</dbReference>
<evidence type="ECO:0000256" key="2">
    <source>
        <dbReference type="ARBA" id="ARBA00022630"/>
    </source>
</evidence>
<evidence type="ECO:0000256" key="4">
    <source>
        <dbReference type="ARBA" id="ARBA00022723"/>
    </source>
</evidence>
<evidence type="ECO:0000256" key="5">
    <source>
        <dbReference type="ARBA" id="ARBA00023002"/>
    </source>
</evidence>
<evidence type="ECO:0000256" key="6">
    <source>
        <dbReference type="ARBA" id="ARBA00023004"/>
    </source>
</evidence>
<dbReference type="PROSITE" id="PS51085">
    <property type="entry name" value="2FE2S_FER_2"/>
    <property type="match status" value="1"/>
</dbReference>
<dbReference type="SUPFAM" id="SSF52343">
    <property type="entry name" value="Ferredoxin reductase-like, C-terminal NADP-linked domain"/>
    <property type="match status" value="1"/>
</dbReference>
<dbReference type="Gene3D" id="2.40.30.10">
    <property type="entry name" value="Translation factors"/>
    <property type="match status" value="1"/>
</dbReference>
<keyword evidence="7" id="KW-0411">Iron-sulfur</keyword>
<dbReference type="Proteomes" id="UP001431429">
    <property type="component" value="Unassembled WGS sequence"/>
</dbReference>
<evidence type="ECO:0000259" key="8">
    <source>
        <dbReference type="PROSITE" id="PS51085"/>
    </source>
</evidence>
<keyword evidence="4" id="KW-0479">Metal-binding</keyword>
<feature type="domain" description="2Fe-2S ferredoxin-type" evidence="8">
    <location>
        <begin position="235"/>
        <end position="320"/>
    </location>
</feature>
<comment type="cofactor">
    <cofactor evidence="1">
        <name>FAD</name>
        <dbReference type="ChEBI" id="CHEBI:57692"/>
    </cofactor>
</comment>
<keyword evidence="5" id="KW-0560">Oxidoreductase</keyword>
<evidence type="ECO:0000313" key="11">
    <source>
        <dbReference type="Proteomes" id="UP001431429"/>
    </source>
</evidence>
<sequence length="320" mass="35006">MDDRVRADQQVAVRVVSIMQASPSVKVVEVAGRDAGPLALWAPGAHVEIDIPGVGLRQYSLCGNPADRHVYQFAVRRERDSRGGSEYMHANLKNGDQLTIHRVRNRFQLVEAESYLFLAGGIGITPILPMVSAVRRAGKPHQVFFANRHAADSPFLDILRESPDVHFHFDDRDGVPNPAVLIEAADTATAIYCCGPAPFIDACQALATSRGITSFHFERFAGAEFKAADGISEPFEVEILSTGDIFVVQSDESLLEALNCRGFDLPFSCTEGSCGTCEIPVSQGEVDHRDVILTDEERAENSYMYPCVSRSLGPRISIDI</sequence>
<dbReference type="InterPro" id="IPR012675">
    <property type="entry name" value="Beta-grasp_dom_sf"/>
</dbReference>
<dbReference type="PROSITE" id="PS00197">
    <property type="entry name" value="2FE2S_FER_1"/>
    <property type="match status" value="1"/>
</dbReference>
<dbReference type="PRINTS" id="PR00409">
    <property type="entry name" value="PHDIOXRDTASE"/>
</dbReference>
<feature type="domain" description="FAD-binding FR-type" evidence="9">
    <location>
        <begin position="8"/>
        <end position="110"/>
    </location>
</feature>
<dbReference type="InterPro" id="IPR036010">
    <property type="entry name" value="2Fe-2S_ferredoxin-like_sf"/>
</dbReference>
<dbReference type="Pfam" id="PF00111">
    <property type="entry name" value="Fer2"/>
    <property type="match status" value="1"/>
</dbReference>
<comment type="caution">
    <text evidence="10">The sequence shown here is derived from an EMBL/GenBank/DDBJ whole genome shotgun (WGS) entry which is preliminary data.</text>
</comment>
<organism evidence="10 11">
    <name type="scientific">Streptomyces albipurpureus</name>
    <dbReference type="NCBI Taxonomy" id="2897419"/>
    <lineage>
        <taxon>Bacteria</taxon>
        <taxon>Bacillati</taxon>
        <taxon>Actinomycetota</taxon>
        <taxon>Actinomycetes</taxon>
        <taxon>Kitasatosporales</taxon>
        <taxon>Streptomycetaceae</taxon>
        <taxon>Streptomyces</taxon>
    </lineage>
</organism>
<proteinExistence type="predicted"/>
<dbReference type="InterPro" id="IPR039261">
    <property type="entry name" value="FNR_nucleotide-bd"/>
</dbReference>
<dbReference type="EMBL" id="JAMQAW010000099">
    <property type="protein sequence ID" value="MCM2394078.1"/>
    <property type="molecule type" value="Genomic_DNA"/>
</dbReference>
<dbReference type="CDD" id="cd00207">
    <property type="entry name" value="fer2"/>
    <property type="match status" value="1"/>
</dbReference>
<dbReference type="SUPFAM" id="SSF63380">
    <property type="entry name" value="Riboflavin synthase domain-like"/>
    <property type="match status" value="1"/>
</dbReference>
<evidence type="ECO:0000256" key="1">
    <source>
        <dbReference type="ARBA" id="ARBA00001974"/>
    </source>
</evidence>
<name>A0ABT0UZS5_9ACTN</name>
<reference evidence="10" key="1">
    <citation type="submission" date="2022-06" db="EMBL/GenBank/DDBJ databases">
        <title>Genome public.</title>
        <authorList>
            <person name="Sun Q."/>
        </authorList>
    </citation>
    <scope>NUCLEOTIDE SEQUENCE</scope>
    <source>
        <strain evidence="10">CWNU-1</strain>
    </source>
</reference>
<gene>
    <name evidence="10" type="ORF">NBG84_38405</name>
</gene>
<evidence type="ECO:0000256" key="3">
    <source>
        <dbReference type="ARBA" id="ARBA00022714"/>
    </source>
</evidence>
<keyword evidence="2" id="KW-0285">Flavoprotein</keyword>
<dbReference type="PANTHER" id="PTHR47354:SF1">
    <property type="entry name" value="CARNITINE MONOOXYGENASE REDUCTASE SUBUNIT"/>
    <property type="match status" value="1"/>
</dbReference>
<evidence type="ECO:0000313" key="10">
    <source>
        <dbReference type="EMBL" id="MCM2394078.1"/>
    </source>
</evidence>
<evidence type="ECO:0000259" key="9">
    <source>
        <dbReference type="PROSITE" id="PS51384"/>
    </source>
</evidence>
<keyword evidence="11" id="KW-1185">Reference proteome</keyword>
<dbReference type="InterPro" id="IPR001041">
    <property type="entry name" value="2Fe-2S_ferredoxin-type"/>
</dbReference>
<dbReference type="PANTHER" id="PTHR47354">
    <property type="entry name" value="NADH OXIDOREDUCTASE HCR"/>
    <property type="match status" value="1"/>
</dbReference>
<dbReference type="InterPro" id="IPR050415">
    <property type="entry name" value="MRET"/>
</dbReference>
<evidence type="ECO:0000256" key="7">
    <source>
        <dbReference type="ARBA" id="ARBA00023014"/>
    </source>
</evidence>
<dbReference type="InterPro" id="IPR017927">
    <property type="entry name" value="FAD-bd_FR_type"/>
</dbReference>
<keyword evidence="3" id="KW-0001">2Fe-2S</keyword>
<dbReference type="InterPro" id="IPR006058">
    <property type="entry name" value="2Fe2S_fd_BS"/>
</dbReference>
<dbReference type="InterPro" id="IPR017938">
    <property type="entry name" value="Riboflavin_synthase-like_b-brl"/>
</dbReference>
<dbReference type="RefSeq" id="WP_250924361.1">
    <property type="nucleotide sequence ID" value="NZ_JAMQAW010000099.1"/>
</dbReference>
<keyword evidence="6" id="KW-0408">Iron</keyword>
<accession>A0ABT0UZS5</accession>
<protein>
    <submittedName>
        <fullName evidence="10">PDR/VanB family oxidoreductase</fullName>
    </submittedName>
</protein>
<dbReference type="Gene3D" id="3.10.20.30">
    <property type="match status" value="1"/>
</dbReference>
<dbReference type="CDD" id="cd06185">
    <property type="entry name" value="PDR_like"/>
    <property type="match status" value="1"/>
</dbReference>
<dbReference type="SUPFAM" id="SSF54292">
    <property type="entry name" value="2Fe-2S ferredoxin-like"/>
    <property type="match status" value="1"/>
</dbReference>